<proteinExistence type="predicted"/>
<name>A0A8J8FD79_9BACT</name>
<evidence type="ECO:0000313" key="1">
    <source>
        <dbReference type="EMBL" id="NNV54532.1"/>
    </source>
</evidence>
<evidence type="ECO:0000313" key="2">
    <source>
        <dbReference type="Proteomes" id="UP000598971"/>
    </source>
</evidence>
<reference evidence="1" key="1">
    <citation type="submission" date="2019-10" db="EMBL/GenBank/DDBJ databases">
        <title>Draft genome sequence of Panacibacter sp. KCS-6.</title>
        <authorList>
            <person name="Yim K.J."/>
        </authorList>
    </citation>
    <scope>NUCLEOTIDE SEQUENCE</scope>
    <source>
        <strain evidence="1">KCS-6</strain>
    </source>
</reference>
<comment type="caution">
    <text evidence="1">The sequence shown here is derived from an EMBL/GenBank/DDBJ whole genome shotgun (WGS) entry which is preliminary data.</text>
</comment>
<dbReference type="Proteomes" id="UP000598971">
    <property type="component" value="Unassembled WGS sequence"/>
</dbReference>
<dbReference type="RefSeq" id="WP_171606448.1">
    <property type="nucleotide sequence ID" value="NZ_WHPF01000002.1"/>
</dbReference>
<keyword evidence="2" id="KW-1185">Reference proteome</keyword>
<dbReference type="AlphaFoldDB" id="A0A8J8FD79"/>
<sequence>MKSLKAVLSVVFALLFAMFFGNLFADYVGVSPLLPTLAIVAFSFAAGATRYNDGALRDGVYTEIWLGELVKRFRFKREWLSLIPRYDNAVKNKVIHLVDVGADPEVYIDLVIDAENPVPTTTRTDSDIPISLNRYDSANTMISLTELRAISYDKMGLTLDLHMNSIADKAARRAAWNLAATTAGNIIPTTGASDGRTVAKKRLTPDDLVNLGEIVSTSFQEGGPDWPEGEGVAVLDHRHIADMQKLDEKFDRQWKNAQTGELFPYCGWKIMKFNNNAKYTFGAGVYTRKAFDAAADAANDLHSSLFFLPQRAFAAADNTPEMFYRMASQDPELRSNTVGFRHWNIIAKKKVDGFYSLVSPKIA</sequence>
<dbReference type="EMBL" id="WHPF01000002">
    <property type="protein sequence ID" value="NNV54532.1"/>
    <property type="molecule type" value="Genomic_DNA"/>
</dbReference>
<protein>
    <submittedName>
        <fullName evidence="1">Uncharacterized protein</fullName>
    </submittedName>
</protein>
<gene>
    <name evidence="1" type="ORF">GD597_03600</name>
</gene>
<organism evidence="1 2">
    <name type="scientific">Limnovirga soli</name>
    <dbReference type="NCBI Taxonomy" id="2656915"/>
    <lineage>
        <taxon>Bacteria</taxon>
        <taxon>Pseudomonadati</taxon>
        <taxon>Bacteroidota</taxon>
        <taxon>Chitinophagia</taxon>
        <taxon>Chitinophagales</taxon>
        <taxon>Chitinophagaceae</taxon>
        <taxon>Limnovirga</taxon>
    </lineage>
</organism>
<accession>A0A8J8FD79</accession>